<evidence type="ECO:0000256" key="6">
    <source>
        <dbReference type="ARBA" id="ARBA00022989"/>
    </source>
</evidence>
<dbReference type="InterPro" id="IPR006153">
    <property type="entry name" value="Cation/H_exchanger_TM"/>
</dbReference>
<evidence type="ECO:0000256" key="5">
    <source>
        <dbReference type="ARBA" id="ARBA00022692"/>
    </source>
</evidence>
<keyword evidence="3" id="KW-0050">Antiport</keyword>
<evidence type="ECO:0000256" key="1">
    <source>
        <dbReference type="ARBA" id="ARBA00004651"/>
    </source>
</evidence>
<comment type="subcellular location">
    <subcellularLocation>
        <location evidence="1">Cell membrane</location>
        <topology evidence="1">Multi-pass membrane protein</topology>
    </subcellularLocation>
</comment>
<evidence type="ECO:0000256" key="3">
    <source>
        <dbReference type="ARBA" id="ARBA00022449"/>
    </source>
</evidence>
<protein>
    <recommendedName>
        <fullName evidence="12">Cation/H+ exchanger transmembrane domain-containing protein</fullName>
    </recommendedName>
</protein>
<accession>A0ABP7MKF6</accession>
<feature type="transmembrane region" description="Helical" evidence="11">
    <location>
        <begin position="207"/>
        <end position="230"/>
    </location>
</feature>
<keyword evidence="9 11" id="KW-0472">Membrane</keyword>
<evidence type="ECO:0000313" key="13">
    <source>
        <dbReference type="EMBL" id="GAA3925226.1"/>
    </source>
</evidence>
<feature type="transmembrane region" description="Helical" evidence="11">
    <location>
        <begin position="71"/>
        <end position="92"/>
    </location>
</feature>
<keyword evidence="4" id="KW-1003">Cell membrane</keyword>
<evidence type="ECO:0000313" key="14">
    <source>
        <dbReference type="Proteomes" id="UP001501565"/>
    </source>
</evidence>
<evidence type="ECO:0000256" key="7">
    <source>
        <dbReference type="ARBA" id="ARBA00023053"/>
    </source>
</evidence>
<evidence type="ECO:0000256" key="2">
    <source>
        <dbReference type="ARBA" id="ARBA00022448"/>
    </source>
</evidence>
<proteinExistence type="predicted"/>
<evidence type="ECO:0000256" key="4">
    <source>
        <dbReference type="ARBA" id="ARBA00022475"/>
    </source>
</evidence>
<comment type="caution">
    <text evidence="13">The sequence shown here is derived from an EMBL/GenBank/DDBJ whole genome shotgun (WGS) entry which is preliminary data.</text>
</comment>
<gene>
    <name evidence="13" type="ORF">GCM10022277_21540</name>
</gene>
<evidence type="ECO:0000256" key="8">
    <source>
        <dbReference type="ARBA" id="ARBA00023065"/>
    </source>
</evidence>
<dbReference type="InterPro" id="IPR018422">
    <property type="entry name" value="Cation/H_exchanger_CPA1"/>
</dbReference>
<evidence type="ECO:0000256" key="9">
    <source>
        <dbReference type="ARBA" id="ARBA00023136"/>
    </source>
</evidence>
<feature type="transmembrane region" description="Helical" evidence="11">
    <location>
        <begin position="295"/>
        <end position="315"/>
    </location>
</feature>
<feature type="transmembrane region" description="Helical" evidence="11">
    <location>
        <begin position="131"/>
        <end position="155"/>
    </location>
</feature>
<feature type="transmembrane region" description="Helical" evidence="11">
    <location>
        <begin position="242"/>
        <end position="275"/>
    </location>
</feature>
<feature type="domain" description="Cation/H+ exchanger transmembrane" evidence="12">
    <location>
        <begin position="15"/>
        <end position="417"/>
    </location>
</feature>
<feature type="transmembrane region" description="Helical" evidence="11">
    <location>
        <begin position="327"/>
        <end position="348"/>
    </location>
</feature>
<keyword evidence="6 11" id="KW-1133">Transmembrane helix</keyword>
<organism evidence="13 14">
    <name type="scientific">Litoribacillus peritrichatus</name>
    <dbReference type="NCBI Taxonomy" id="718191"/>
    <lineage>
        <taxon>Bacteria</taxon>
        <taxon>Pseudomonadati</taxon>
        <taxon>Pseudomonadota</taxon>
        <taxon>Gammaproteobacteria</taxon>
        <taxon>Oceanospirillales</taxon>
        <taxon>Oceanospirillaceae</taxon>
        <taxon>Litoribacillus</taxon>
    </lineage>
</organism>
<reference evidence="14" key="1">
    <citation type="journal article" date="2019" name="Int. J. Syst. Evol. Microbiol.">
        <title>The Global Catalogue of Microorganisms (GCM) 10K type strain sequencing project: providing services to taxonomists for standard genome sequencing and annotation.</title>
        <authorList>
            <consortium name="The Broad Institute Genomics Platform"/>
            <consortium name="The Broad Institute Genome Sequencing Center for Infectious Disease"/>
            <person name="Wu L."/>
            <person name="Ma J."/>
        </authorList>
    </citation>
    <scope>NUCLEOTIDE SEQUENCE [LARGE SCALE GENOMIC DNA]</scope>
    <source>
        <strain evidence="14">JCM 17551</strain>
    </source>
</reference>
<feature type="transmembrane region" description="Helical" evidence="11">
    <location>
        <begin position="176"/>
        <end position="195"/>
    </location>
</feature>
<dbReference type="PANTHER" id="PTHR10110:SF86">
    <property type="entry name" value="SODIUM_HYDROGEN EXCHANGER 7"/>
    <property type="match status" value="1"/>
</dbReference>
<dbReference type="Gene3D" id="6.10.140.1330">
    <property type="match status" value="1"/>
</dbReference>
<keyword evidence="14" id="KW-1185">Reference proteome</keyword>
<evidence type="ECO:0000256" key="11">
    <source>
        <dbReference type="SAM" id="Phobius"/>
    </source>
</evidence>
<keyword evidence="10" id="KW-0739">Sodium transport</keyword>
<keyword evidence="2" id="KW-0813">Transport</keyword>
<keyword evidence="8" id="KW-0406">Ion transport</keyword>
<feature type="transmembrane region" description="Helical" evidence="11">
    <location>
        <begin position="34"/>
        <end position="51"/>
    </location>
</feature>
<feature type="transmembrane region" description="Helical" evidence="11">
    <location>
        <begin position="360"/>
        <end position="382"/>
    </location>
</feature>
<dbReference type="Pfam" id="PF00999">
    <property type="entry name" value="Na_H_Exchanger"/>
    <property type="match status" value="1"/>
</dbReference>
<dbReference type="RefSeq" id="WP_344798424.1">
    <property type="nucleotide sequence ID" value="NZ_BAABBN010000007.1"/>
</dbReference>
<feature type="transmembrane region" description="Helical" evidence="11">
    <location>
        <begin position="6"/>
        <end position="27"/>
    </location>
</feature>
<name>A0ABP7MKF6_9GAMM</name>
<evidence type="ECO:0000259" key="12">
    <source>
        <dbReference type="Pfam" id="PF00999"/>
    </source>
</evidence>
<sequence length="436" mass="47489">MHYETGLLVLVFVVLSLFIGAATRDLLKGTQIPYTVALLIIGLCLGLVHRTDFFAQQTPMLAETLDLVVDVSPHLILFVFLPTLIFESAFAMEVHLFRRMFVQIAVLAVPGLIVATMLTAGLAQWAFPFEWSWAMCLMFGALISATDPVAVVALLKEVSSRKRLETLIEGESLLNDGTAIVFFSLFYGWVLSASAQPVNVFAVAAQFTWVVSAGLVIGLAVGGWSIIWLGRVFNDPMIEISLSIMVAYLVFMFAESIHVSGVVAVVTLALVYASIGRTRISPEVAGFLHHFWEMMAHIANTLIFLLVGILVAVRVPLNDIELWRSLAILYVGIMLIRTFSVTLFMPILKRIGIGINREKATVLVWGGLRGAVSLALALTVVANDQIPKAIGDQVMFLSAGIVVLTILINGSTMGWVLHQLGLDQLPPAKQATVDKA</sequence>
<keyword evidence="7" id="KW-0915">Sodium</keyword>
<evidence type="ECO:0000256" key="10">
    <source>
        <dbReference type="ARBA" id="ARBA00023201"/>
    </source>
</evidence>
<dbReference type="Proteomes" id="UP001501565">
    <property type="component" value="Unassembled WGS sequence"/>
</dbReference>
<keyword evidence="5 11" id="KW-0812">Transmembrane</keyword>
<feature type="transmembrane region" description="Helical" evidence="11">
    <location>
        <begin position="104"/>
        <end position="125"/>
    </location>
</feature>
<dbReference type="PANTHER" id="PTHR10110">
    <property type="entry name" value="SODIUM/HYDROGEN EXCHANGER"/>
    <property type="match status" value="1"/>
</dbReference>
<dbReference type="EMBL" id="BAABBN010000007">
    <property type="protein sequence ID" value="GAA3925226.1"/>
    <property type="molecule type" value="Genomic_DNA"/>
</dbReference>
<feature type="transmembrane region" description="Helical" evidence="11">
    <location>
        <begin position="394"/>
        <end position="417"/>
    </location>
</feature>